<dbReference type="InterPro" id="IPR019106">
    <property type="entry name" value="T4SS_TrbC"/>
</dbReference>
<reference evidence="1 2" key="1">
    <citation type="journal article" date="2014" name="Genome Announc.">
        <title>Comparative Genome Analysis of Two Isolates of the Fish Pathogen Piscirickettsia salmonis from Different Hosts Reveals Major Differences in Virulence-Associated Secretion Systems.</title>
        <authorList>
            <person name="Bohle H."/>
            <person name="Henriquez P."/>
            <person name="Grothusen H."/>
            <person name="Navas E."/>
            <person name="Sandoval A."/>
            <person name="Bustamante F."/>
            <person name="Bustos P."/>
            <person name="Mancilla M."/>
        </authorList>
    </citation>
    <scope>NUCLEOTIDE SEQUENCE [LARGE SCALE GENOMIC DNA]</scope>
    <source>
        <strain evidence="2">B1-32597</strain>
    </source>
</reference>
<dbReference type="SUPFAM" id="SSF51717">
    <property type="entry name" value="Dihydropteroate synthetase-like"/>
    <property type="match status" value="1"/>
</dbReference>
<dbReference type="InterPro" id="IPR011005">
    <property type="entry name" value="Dihydropteroate_synth-like_sf"/>
</dbReference>
<dbReference type="NCBIfam" id="TIGR02742">
    <property type="entry name" value="TrbC_Ftype"/>
    <property type="match status" value="1"/>
</dbReference>
<dbReference type="AlphaFoldDB" id="A0A1L6TID5"/>
<dbReference type="Proteomes" id="UP000029558">
    <property type="component" value="Plasmid pPSB1-1"/>
</dbReference>
<dbReference type="OrthoDB" id="6854459at2"/>
<proteinExistence type="predicted"/>
<accession>A0A1L6TID5</accession>
<keyword evidence="1" id="KW-0614">Plasmid</keyword>
<dbReference type="EMBL" id="CP012509">
    <property type="protein sequence ID" value="ALB24380.1"/>
    <property type="molecule type" value="Genomic_DNA"/>
</dbReference>
<dbReference type="Pfam" id="PF09673">
    <property type="entry name" value="TrbC_Ftype"/>
    <property type="match status" value="1"/>
</dbReference>
<dbReference type="RefSeq" id="WP_036773372.1">
    <property type="nucleotide sequence ID" value="NZ_CP012509.1"/>
</dbReference>
<gene>
    <name evidence="1" type="primary">trbC</name>
    <name evidence="1" type="ORF">KU39_1p39</name>
</gene>
<evidence type="ECO:0000313" key="2">
    <source>
        <dbReference type="Proteomes" id="UP000029558"/>
    </source>
</evidence>
<name>A0A1L6TID5_PISSA</name>
<geneLocation type="plasmid" evidence="1 2">
    <name>pPSB1-1</name>
</geneLocation>
<protein>
    <submittedName>
        <fullName evidence="1">Conjugal transfer protein TrbC</fullName>
    </submittedName>
</protein>
<evidence type="ECO:0000313" key="1">
    <source>
        <dbReference type="EMBL" id="ALB24380.1"/>
    </source>
</evidence>
<dbReference type="InterPro" id="IPR014113">
    <property type="entry name" value="T4SS_TrbC_subgr"/>
</dbReference>
<organism evidence="1 2">
    <name type="scientific">Piscirickettsia salmonis</name>
    <dbReference type="NCBI Taxonomy" id="1238"/>
    <lineage>
        <taxon>Bacteria</taxon>
        <taxon>Pseudomonadati</taxon>
        <taxon>Pseudomonadota</taxon>
        <taxon>Gammaproteobacteria</taxon>
        <taxon>Thiotrichales</taxon>
        <taxon>Piscirickettsiaceae</taxon>
        <taxon>Piscirickettsia</taxon>
    </lineage>
</organism>
<sequence length="221" mass="24183">MLKKISYLLCFFVFNQCAFANFNDEVNDYKVHEKSLVAGQTSQVSSLANMSQENVKKSLAMINQLMGTAQDSAKKNLQQGGKAANGAMLFVSTSMPSQLIIAMAMQAAKYKIPVIMRGLVDNSMPKTLQEILNIKTQAKKQGLPFSGVSIDPVWFDQFHITAVPAFVVTQRPIGCISEKMCPNQPFDVIYGNQSIHDSLVEIAKRGSSIPKSVAQTMLANG</sequence>